<comment type="caution">
    <text evidence="1">The sequence shown here is derived from an EMBL/GenBank/DDBJ whole genome shotgun (WGS) entry which is preliminary data.</text>
</comment>
<dbReference type="Proteomes" id="UP001056120">
    <property type="component" value="Linkage Group LG15"/>
</dbReference>
<proteinExistence type="predicted"/>
<name>A0ACB9G2N2_9ASTR</name>
<keyword evidence="2" id="KW-1185">Reference proteome</keyword>
<dbReference type="EMBL" id="CM042032">
    <property type="protein sequence ID" value="KAI3777448.1"/>
    <property type="molecule type" value="Genomic_DNA"/>
</dbReference>
<accession>A0ACB9G2N2</accession>
<reference evidence="2" key="1">
    <citation type="journal article" date="2022" name="Mol. Ecol. Resour.">
        <title>The genomes of chicory, endive, great burdock and yacon provide insights into Asteraceae palaeo-polyploidization history and plant inulin production.</title>
        <authorList>
            <person name="Fan W."/>
            <person name="Wang S."/>
            <person name="Wang H."/>
            <person name="Wang A."/>
            <person name="Jiang F."/>
            <person name="Liu H."/>
            <person name="Zhao H."/>
            <person name="Xu D."/>
            <person name="Zhang Y."/>
        </authorList>
    </citation>
    <scope>NUCLEOTIDE SEQUENCE [LARGE SCALE GENOMIC DNA]</scope>
    <source>
        <strain evidence="2">cv. Yunnan</strain>
    </source>
</reference>
<sequence length="198" mass="22055">MEFWPMGMPDRIFVNLYVPDCSFILNGLPYLTHLLTVCSYKLYSPTKFQTLCYQSFLEEMLGRTFFVILFFWAALTVITPILIRLSASANLLDSNGEIKSGGIQSSKGVGLLSRRALGSNGRPKKEIPASSSPSPSPSPSSRLRRRTAFEPENRNDVGDNDGIFKAHDFCFKGNQPLLNNNQSYLVCLGTLLYEGISI</sequence>
<gene>
    <name evidence="1" type="ORF">L1987_47248</name>
</gene>
<evidence type="ECO:0000313" key="1">
    <source>
        <dbReference type="EMBL" id="KAI3777448.1"/>
    </source>
</evidence>
<reference evidence="1 2" key="2">
    <citation type="journal article" date="2022" name="Mol. Ecol. Resour.">
        <title>The genomes of chicory, endive, great burdock and yacon provide insights into Asteraceae paleo-polyploidization history and plant inulin production.</title>
        <authorList>
            <person name="Fan W."/>
            <person name="Wang S."/>
            <person name="Wang H."/>
            <person name="Wang A."/>
            <person name="Jiang F."/>
            <person name="Liu H."/>
            <person name="Zhao H."/>
            <person name="Xu D."/>
            <person name="Zhang Y."/>
        </authorList>
    </citation>
    <scope>NUCLEOTIDE SEQUENCE [LARGE SCALE GENOMIC DNA]</scope>
    <source>
        <strain evidence="2">cv. Yunnan</strain>
        <tissue evidence="1">Leaves</tissue>
    </source>
</reference>
<evidence type="ECO:0000313" key="2">
    <source>
        <dbReference type="Proteomes" id="UP001056120"/>
    </source>
</evidence>
<protein>
    <submittedName>
        <fullName evidence="1">Uncharacterized protein</fullName>
    </submittedName>
</protein>
<organism evidence="1 2">
    <name type="scientific">Smallanthus sonchifolius</name>
    <dbReference type="NCBI Taxonomy" id="185202"/>
    <lineage>
        <taxon>Eukaryota</taxon>
        <taxon>Viridiplantae</taxon>
        <taxon>Streptophyta</taxon>
        <taxon>Embryophyta</taxon>
        <taxon>Tracheophyta</taxon>
        <taxon>Spermatophyta</taxon>
        <taxon>Magnoliopsida</taxon>
        <taxon>eudicotyledons</taxon>
        <taxon>Gunneridae</taxon>
        <taxon>Pentapetalae</taxon>
        <taxon>asterids</taxon>
        <taxon>campanulids</taxon>
        <taxon>Asterales</taxon>
        <taxon>Asteraceae</taxon>
        <taxon>Asteroideae</taxon>
        <taxon>Heliantheae alliance</taxon>
        <taxon>Millerieae</taxon>
        <taxon>Smallanthus</taxon>
    </lineage>
</organism>